<evidence type="ECO:0000313" key="2">
    <source>
        <dbReference type="EnsemblPlants" id="ONIVA01G06920.1"/>
    </source>
</evidence>
<reference evidence="2" key="1">
    <citation type="submission" date="2015-04" db="UniProtKB">
        <authorList>
            <consortium name="EnsemblPlants"/>
        </authorList>
    </citation>
    <scope>IDENTIFICATION</scope>
    <source>
        <strain evidence="2">SL10</strain>
    </source>
</reference>
<dbReference type="PANTHER" id="PTHR31215">
    <property type="entry name" value="OS05G0510400 PROTEIN-RELATED"/>
    <property type="match status" value="1"/>
</dbReference>
<dbReference type="EnsemblPlants" id="ONIVA01G06920.1">
    <property type="protein sequence ID" value="ONIVA01G06920.1"/>
    <property type="gene ID" value="ONIVA01G06920"/>
</dbReference>
<feature type="transmembrane region" description="Helical" evidence="1">
    <location>
        <begin position="178"/>
        <end position="206"/>
    </location>
</feature>
<proteinExistence type="predicted"/>
<keyword evidence="1" id="KW-1133">Transmembrane helix</keyword>
<name>A0A0E0FHI9_ORYNI</name>
<keyword evidence="3" id="KW-1185">Reference proteome</keyword>
<accession>A0A0E0FHI9</accession>
<sequence>MSADGGDPFDSLPAAIAADVLGRVADGADIAACRLASRAFLAASYACSRVRLRAAALARRRSVALAGGGGGGPPGGSAIRAAAGNAASLLGPHLRSLELDASEGWGHPDDATWVEEGEFDEGGDLHLTAREAVVAWADTAAGNALREVDVADYWPQSCWRKAEALPVISHFCNSLLSLHFFTACFMFLVVMISLLCLFENLVFLIFQQSIWSTLVWSQIETSAIHAGHSILKLRLKNAWLSVDGLKIMPNLTHLTLEFIRLDDEDLNKLNECFPCLQILNLIGVGGLKDPKIHLHQLKTCHWEVSNVPRSLTIRAPNLVRLELKCVRPDMLILDTPSMFTLKLTVDKLGPNVQADGLVSLKNLRIESLDLKSLLQVFAENHDITTLELELPTSTNKYELFEAVKPEYLLQLFAGISEVKLAPRFSCEMTHCLMLCTSNQFRSCLRRLLFHLPPLKDVPHLAPLFNNCAPSCEVTILFHADSSDDIRQATTSVWTLRYPGIRWQWGTWN</sequence>
<organism evidence="2">
    <name type="scientific">Oryza nivara</name>
    <name type="common">Indian wild rice</name>
    <name type="synonym">Oryza sativa f. spontanea</name>
    <dbReference type="NCBI Taxonomy" id="4536"/>
    <lineage>
        <taxon>Eukaryota</taxon>
        <taxon>Viridiplantae</taxon>
        <taxon>Streptophyta</taxon>
        <taxon>Embryophyta</taxon>
        <taxon>Tracheophyta</taxon>
        <taxon>Spermatophyta</taxon>
        <taxon>Magnoliopsida</taxon>
        <taxon>Liliopsida</taxon>
        <taxon>Poales</taxon>
        <taxon>Poaceae</taxon>
        <taxon>BOP clade</taxon>
        <taxon>Oryzoideae</taxon>
        <taxon>Oryzeae</taxon>
        <taxon>Oryzinae</taxon>
        <taxon>Oryza</taxon>
    </lineage>
</organism>
<keyword evidence="1" id="KW-0472">Membrane</keyword>
<protein>
    <recommendedName>
        <fullName evidence="4">FBD domain-containing protein</fullName>
    </recommendedName>
</protein>
<evidence type="ECO:0000313" key="3">
    <source>
        <dbReference type="Proteomes" id="UP000006591"/>
    </source>
</evidence>
<dbReference type="InterPro" id="IPR044809">
    <property type="entry name" value="AUF1-like"/>
</dbReference>
<dbReference type="SUPFAM" id="SSF52047">
    <property type="entry name" value="RNI-like"/>
    <property type="match status" value="1"/>
</dbReference>
<evidence type="ECO:0000256" key="1">
    <source>
        <dbReference type="SAM" id="Phobius"/>
    </source>
</evidence>
<dbReference type="Proteomes" id="UP000006591">
    <property type="component" value="Chromosome 1"/>
</dbReference>
<dbReference type="eggNOG" id="ENOG502QQ0V">
    <property type="taxonomic scope" value="Eukaryota"/>
</dbReference>
<reference evidence="2" key="2">
    <citation type="submission" date="2018-04" db="EMBL/GenBank/DDBJ databases">
        <title>OnivRS2 (Oryza nivara Reference Sequence Version 2).</title>
        <authorList>
            <person name="Zhang J."/>
            <person name="Kudrna D."/>
            <person name="Lee S."/>
            <person name="Talag J."/>
            <person name="Rajasekar S."/>
            <person name="Welchert J."/>
            <person name="Hsing Y.-I."/>
            <person name="Wing R.A."/>
        </authorList>
    </citation>
    <scope>NUCLEOTIDE SEQUENCE [LARGE SCALE GENOMIC DNA]</scope>
</reference>
<keyword evidence="1" id="KW-0812">Transmembrane</keyword>
<evidence type="ECO:0008006" key="4">
    <source>
        <dbReference type="Google" id="ProtNLM"/>
    </source>
</evidence>
<dbReference type="Gramene" id="ONIVA01G06920.1">
    <property type="protein sequence ID" value="ONIVA01G06920.1"/>
    <property type="gene ID" value="ONIVA01G06920"/>
</dbReference>
<dbReference type="HOGENOM" id="CLU_615948_0_0_1"/>
<dbReference type="OMA" id="CQWTVSN"/>
<dbReference type="AlphaFoldDB" id="A0A0E0FHI9"/>